<protein>
    <submittedName>
        <fullName evidence="3">DUF6344 domain-containing protein</fullName>
    </submittedName>
</protein>
<dbReference type="RefSeq" id="WP_344354941.1">
    <property type="nucleotide sequence ID" value="NZ_BAAASR010000001.1"/>
</dbReference>
<organism evidence="3 4">
    <name type="scientific">Streptomyces gobitricini</name>
    <dbReference type="NCBI Taxonomy" id="68211"/>
    <lineage>
        <taxon>Bacteria</taxon>
        <taxon>Bacillati</taxon>
        <taxon>Actinomycetota</taxon>
        <taxon>Actinomycetes</taxon>
        <taxon>Kitasatosporales</taxon>
        <taxon>Streptomycetaceae</taxon>
        <taxon>Streptomyces</taxon>
    </lineage>
</organism>
<dbReference type="EMBL" id="BAAASR010000001">
    <property type="protein sequence ID" value="GAA2474427.1"/>
    <property type="molecule type" value="Genomic_DNA"/>
</dbReference>
<name>A0ABN3L1K6_9ACTN</name>
<dbReference type="InterPro" id="IPR045925">
    <property type="entry name" value="DUF6344"/>
</dbReference>
<feature type="transmembrane region" description="Helical" evidence="2">
    <location>
        <begin position="12"/>
        <end position="30"/>
    </location>
</feature>
<proteinExistence type="predicted"/>
<keyword evidence="4" id="KW-1185">Reference proteome</keyword>
<reference evidence="3 4" key="1">
    <citation type="journal article" date="2019" name="Int. J. Syst. Evol. Microbiol.">
        <title>The Global Catalogue of Microorganisms (GCM) 10K type strain sequencing project: providing services to taxonomists for standard genome sequencing and annotation.</title>
        <authorList>
            <consortium name="The Broad Institute Genomics Platform"/>
            <consortium name="The Broad Institute Genome Sequencing Center for Infectious Disease"/>
            <person name="Wu L."/>
            <person name="Ma J."/>
        </authorList>
    </citation>
    <scope>NUCLEOTIDE SEQUENCE [LARGE SCALE GENOMIC DNA]</scope>
    <source>
        <strain evidence="3 4">JCM 5062</strain>
    </source>
</reference>
<gene>
    <name evidence="3" type="ORF">GCM10010393_00350</name>
</gene>
<dbReference type="Proteomes" id="UP001499942">
    <property type="component" value="Unassembled WGS sequence"/>
</dbReference>
<evidence type="ECO:0000256" key="1">
    <source>
        <dbReference type="SAM" id="MobiDB-lite"/>
    </source>
</evidence>
<dbReference type="Pfam" id="PF19871">
    <property type="entry name" value="DUF6344"/>
    <property type="match status" value="1"/>
</dbReference>
<accession>A0ABN3L1K6</accession>
<evidence type="ECO:0000256" key="2">
    <source>
        <dbReference type="SAM" id="Phobius"/>
    </source>
</evidence>
<keyword evidence="2" id="KW-0472">Membrane</keyword>
<feature type="region of interest" description="Disordered" evidence="1">
    <location>
        <begin position="131"/>
        <end position="150"/>
    </location>
</feature>
<evidence type="ECO:0000313" key="4">
    <source>
        <dbReference type="Proteomes" id="UP001499942"/>
    </source>
</evidence>
<comment type="caution">
    <text evidence="3">The sequence shown here is derived from an EMBL/GenBank/DDBJ whole genome shotgun (WGS) entry which is preliminary data.</text>
</comment>
<sequence>MAAVKVTHPVTHVWTAFFSLLSAILTALGLKRTPKAAIAVYAGQAAPAAPREAAAPAARGAAPLCCAPVPVWASGHVRSLPPTIKQRIRAEAHGASPSVRHLPAALVPHPADVTDATGPVGPADRADLMEQADRADQADRVDRGDLALAA</sequence>
<evidence type="ECO:0000313" key="3">
    <source>
        <dbReference type="EMBL" id="GAA2474427.1"/>
    </source>
</evidence>
<keyword evidence="2" id="KW-1133">Transmembrane helix</keyword>
<keyword evidence="2" id="KW-0812">Transmembrane</keyword>